<evidence type="ECO:0008006" key="3">
    <source>
        <dbReference type="Google" id="ProtNLM"/>
    </source>
</evidence>
<dbReference type="RefSeq" id="WP_246257662.1">
    <property type="nucleotide sequence ID" value="NZ_CADIKM010000019.1"/>
</dbReference>
<proteinExistence type="predicted"/>
<dbReference type="Gene3D" id="2.70.98.10">
    <property type="match status" value="1"/>
</dbReference>
<dbReference type="Proteomes" id="UP000494115">
    <property type="component" value="Unassembled WGS sequence"/>
</dbReference>
<evidence type="ECO:0000313" key="2">
    <source>
        <dbReference type="Proteomes" id="UP000494115"/>
    </source>
</evidence>
<keyword evidence="2" id="KW-1185">Reference proteome</keyword>
<gene>
    <name evidence="1" type="ORF">LMG28138_03739</name>
</gene>
<dbReference type="AlphaFoldDB" id="A0A6S7D2U7"/>
<dbReference type="EMBL" id="CADIKM010000019">
    <property type="protein sequence ID" value="CAB3794580.1"/>
    <property type="molecule type" value="Genomic_DNA"/>
</dbReference>
<dbReference type="InterPro" id="IPR014718">
    <property type="entry name" value="GH-type_carb-bd"/>
</dbReference>
<protein>
    <recommendedName>
        <fullName evidence="3">Aldose 1-epimerase</fullName>
    </recommendedName>
</protein>
<evidence type="ECO:0000313" key="1">
    <source>
        <dbReference type="EMBL" id="CAB3794580.1"/>
    </source>
</evidence>
<organism evidence="1 2">
    <name type="scientific">Pararobbsia alpina</name>
    <dbReference type="NCBI Taxonomy" id="621374"/>
    <lineage>
        <taxon>Bacteria</taxon>
        <taxon>Pseudomonadati</taxon>
        <taxon>Pseudomonadota</taxon>
        <taxon>Betaproteobacteria</taxon>
        <taxon>Burkholderiales</taxon>
        <taxon>Burkholderiaceae</taxon>
        <taxon>Pararobbsia</taxon>
    </lineage>
</organism>
<name>A0A6S7D2U7_9BURK</name>
<sequence length="367" mass="39604">MDELNAIEQSNNRTMKQDDVAAAPQAGQTWHLEWAYGELDVHARGGMLGGVRLKVGPEQWIRPFYEAPWIGAGLPCEPALLEHLRSEFVCLPFGGGYAADAVVEHWRPSMTAENAEGERERTDDALPHGDCCVADWTLVNRTATGITIAVDYPESSPIARLTRTVQCDPASAAIEFSLSVESRRMARRPMGLHPNIALPELAGALHIDPGEFRFGVVHPAGPETGVSRAAPGGVFEQLAAVPLAAGGDARFDRLPFAYDTEEILQLCGTDGVVSLFNDEEKTVYRLTWDASVLPSLLLWMSNRGRAAAPWNGRNLCLGVEPVASAFDLGTGAALAANPINERGVATAITLDPAKPTTIRYRFSAAHQ</sequence>
<accession>A0A6S7D2U7</accession>
<dbReference type="GO" id="GO:0030246">
    <property type="term" value="F:carbohydrate binding"/>
    <property type="evidence" value="ECO:0007669"/>
    <property type="project" value="InterPro"/>
</dbReference>
<reference evidence="1 2" key="1">
    <citation type="submission" date="2020-04" db="EMBL/GenBank/DDBJ databases">
        <authorList>
            <person name="De Canck E."/>
        </authorList>
    </citation>
    <scope>NUCLEOTIDE SEQUENCE [LARGE SCALE GENOMIC DNA]</scope>
    <source>
        <strain evidence="1 2">LMG 28138</strain>
    </source>
</reference>